<dbReference type="EMBL" id="BAABAU010000001">
    <property type="protein sequence ID" value="GAA4264911.1"/>
    <property type="molecule type" value="Genomic_DNA"/>
</dbReference>
<dbReference type="Gene3D" id="3.30.720.100">
    <property type="match status" value="1"/>
</dbReference>
<dbReference type="PANTHER" id="PTHR33990">
    <property type="entry name" value="PROTEIN YJDN-RELATED"/>
    <property type="match status" value="1"/>
</dbReference>
<dbReference type="PANTHER" id="PTHR33990:SF4">
    <property type="entry name" value="PHNB-LIKE DOMAIN-CONTAINING PROTEIN"/>
    <property type="match status" value="1"/>
</dbReference>
<dbReference type="RefSeq" id="WP_344793480.1">
    <property type="nucleotide sequence ID" value="NZ_BAABAU010000001.1"/>
</dbReference>
<gene>
    <name evidence="2" type="ORF">GCM10022256_05230</name>
</gene>
<evidence type="ECO:0000313" key="3">
    <source>
        <dbReference type="Proteomes" id="UP001501594"/>
    </source>
</evidence>
<dbReference type="SUPFAM" id="SSF54593">
    <property type="entry name" value="Glyoxalase/Bleomycin resistance protein/Dihydroxybiphenyl dioxygenase"/>
    <property type="match status" value="1"/>
</dbReference>
<evidence type="ECO:0000313" key="2">
    <source>
        <dbReference type="EMBL" id="GAA4264911.1"/>
    </source>
</evidence>
<dbReference type="InterPro" id="IPR029068">
    <property type="entry name" value="Glyas_Bleomycin-R_OHBP_Dase"/>
</dbReference>
<reference evidence="3" key="1">
    <citation type="journal article" date="2019" name="Int. J. Syst. Evol. Microbiol.">
        <title>The Global Catalogue of Microorganisms (GCM) 10K type strain sequencing project: providing services to taxonomists for standard genome sequencing and annotation.</title>
        <authorList>
            <consortium name="The Broad Institute Genomics Platform"/>
            <consortium name="The Broad Institute Genome Sequencing Center for Infectious Disease"/>
            <person name="Wu L."/>
            <person name="Ma J."/>
        </authorList>
    </citation>
    <scope>NUCLEOTIDE SEQUENCE [LARGE SCALE GENOMIC DNA]</scope>
    <source>
        <strain evidence="3">JCM 17442</strain>
    </source>
</reference>
<sequence>MTDDTQPRVVPRAVEPQLMFTGDAAAALDLYAGVFGDTAVESQVNADDGTIAFASFRIGGARFRVIDSPPVHEFTFTPAISFAVDCSTPEDVDRVVEALSADGQVFMELGSYPFNDRYAWIADRFGVSWQVGVASGA</sequence>
<comment type="caution">
    <text evidence="2">The sequence shown here is derived from an EMBL/GenBank/DDBJ whole genome shotgun (WGS) entry which is preliminary data.</text>
</comment>
<evidence type="ECO:0000259" key="1">
    <source>
        <dbReference type="Pfam" id="PF06983"/>
    </source>
</evidence>
<keyword evidence="3" id="KW-1185">Reference proteome</keyword>
<dbReference type="InterPro" id="IPR009725">
    <property type="entry name" value="3_dmu_93_MTrfase"/>
</dbReference>
<dbReference type="InterPro" id="IPR028973">
    <property type="entry name" value="PhnB-like"/>
</dbReference>
<dbReference type="Proteomes" id="UP001501594">
    <property type="component" value="Unassembled WGS sequence"/>
</dbReference>
<organism evidence="2 3">
    <name type="scientific">Frondihabitans peucedani</name>
    <dbReference type="NCBI Taxonomy" id="598626"/>
    <lineage>
        <taxon>Bacteria</taxon>
        <taxon>Bacillati</taxon>
        <taxon>Actinomycetota</taxon>
        <taxon>Actinomycetes</taxon>
        <taxon>Micrococcales</taxon>
        <taxon>Microbacteriaceae</taxon>
        <taxon>Frondihabitans</taxon>
    </lineage>
</organism>
<protein>
    <submittedName>
        <fullName evidence="2">VOC family protein</fullName>
    </submittedName>
</protein>
<dbReference type="Gene3D" id="3.30.720.110">
    <property type="match status" value="1"/>
</dbReference>
<dbReference type="Pfam" id="PF06983">
    <property type="entry name" value="3-dmu-9_3-mt"/>
    <property type="match status" value="1"/>
</dbReference>
<dbReference type="PIRSF" id="PIRSF021700">
    <property type="entry name" value="3_dmu_93_MTrfase"/>
    <property type="match status" value="1"/>
</dbReference>
<proteinExistence type="predicted"/>
<dbReference type="CDD" id="cd06588">
    <property type="entry name" value="PhnB_like"/>
    <property type="match status" value="1"/>
</dbReference>
<accession>A0ABP8DYF6</accession>
<name>A0ABP8DYF6_9MICO</name>
<feature type="domain" description="PhnB-like" evidence="1">
    <location>
        <begin position="14"/>
        <end position="131"/>
    </location>
</feature>